<evidence type="ECO:0000313" key="9">
    <source>
        <dbReference type="Proteomes" id="UP000241964"/>
    </source>
</evidence>
<evidence type="ECO:0000259" key="7">
    <source>
        <dbReference type="Pfam" id="PF14322"/>
    </source>
</evidence>
<evidence type="ECO:0000256" key="2">
    <source>
        <dbReference type="ARBA" id="ARBA00006275"/>
    </source>
</evidence>
<evidence type="ECO:0000256" key="4">
    <source>
        <dbReference type="ARBA" id="ARBA00023136"/>
    </source>
</evidence>
<dbReference type="OrthoDB" id="621018at2"/>
<dbReference type="SUPFAM" id="SSF48452">
    <property type="entry name" value="TPR-like"/>
    <property type="match status" value="1"/>
</dbReference>
<organism evidence="8 9">
    <name type="scientific">Dyadobacter jiangsuensis</name>
    <dbReference type="NCBI Taxonomy" id="1591085"/>
    <lineage>
        <taxon>Bacteria</taxon>
        <taxon>Pseudomonadati</taxon>
        <taxon>Bacteroidota</taxon>
        <taxon>Cytophagia</taxon>
        <taxon>Cytophagales</taxon>
        <taxon>Spirosomataceae</taxon>
        <taxon>Dyadobacter</taxon>
    </lineage>
</organism>
<evidence type="ECO:0000256" key="5">
    <source>
        <dbReference type="ARBA" id="ARBA00023237"/>
    </source>
</evidence>
<dbReference type="PROSITE" id="PS51257">
    <property type="entry name" value="PROKAR_LIPOPROTEIN"/>
    <property type="match status" value="1"/>
</dbReference>
<evidence type="ECO:0000256" key="3">
    <source>
        <dbReference type="ARBA" id="ARBA00022729"/>
    </source>
</evidence>
<dbReference type="Gene3D" id="1.25.40.390">
    <property type="match status" value="1"/>
</dbReference>
<dbReference type="InterPro" id="IPR033985">
    <property type="entry name" value="SusD-like_N"/>
</dbReference>
<dbReference type="Proteomes" id="UP000241964">
    <property type="component" value="Unassembled WGS sequence"/>
</dbReference>
<reference evidence="8 9" key="1">
    <citation type="submission" date="2018-03" db="EMBL/GenBank/DDBJ databases">
        <title>Genomic Encyclopedia of Archaeal and Bacterial Type Strains, Phase II (KMG-II): from individual species to whole genera.</title>
        <authorList>
            <person name="Goeker M."/>
        </authorList>
    </citation>
    <scope>NUCLEOTIDE SEQUENCE [LARGE SCALE GENOMIC DNA]</scope>
    <source>
        <strain evidence="8 9">DSM 29057</strain>
    </source>
</reference>
<dbReference type="EMBL" id="PYAS01000003">
    <property type="protein sequence ID" value="PSL31413.1"/>
    <property type="molecule type" value="Genomic_DNA"/>
</dbReference>
<accession>A0A2P8GBR4</accession>
<protein>
    <submittedName>
        <fullName evidence="8">Putative outer membrane starch-binding protein</fullName>
    </submittedName>
</protein>
<comment type="caution">
    <text evidence="8">The sequence shown here is derived from an EMBL/GenBank/DDBJ whole genome shotgun (WGS) entry which is preliminary data.</text>
</comment>
<dbReference type="AlphaFoldDB" id="A0A2P8GBR4"/>
<comment type="subcellular location">
    <subcellularLocation>
        <location evidence="1">Cell outer membrane</location>
    </subcellularLocation>
</comment>
<keyword evidence="9" id="KW-1185">Reference proteome</keyword>
<dbReference type="RefSeq" id="WP_106594752.1">
    <property type="nucleotide sequence ID" value="NZ_PYAS01000003.1"/>
</dbReference>
<evidence type="ECO:0000256" key="1">
    <source>
        <dbReference type="ARBA" id="ARBA00004442"/>
    </source>
</evidence>
<comment type="similarity">
    <text evidence="2">Belongs to the SusD family.</text>
</comment>
<feature type="domain" description="SusD-like N-terminal" evidence="7">
    <location>
        <begin position="23"/>
        <end position="222"/>
    </location>
</feature>
<dbReference type="Pfam" id="PF14322">
    <property type="entry name" value="SusD-like_3"/>
    <property type="match status" value="1"/>
</dbReference>
<dbReference type="GO" id="GO:0009279">
    <property type="term" value="C:cell outer membrane"/>
    <property type="evidence" value="ECO:0007669"/>
    <property type="project" value="UniProtKB-SubCell"/>
</dbReference>
<dbReference type="Pfam" id="PF07980">
    <property type="entry name" value="SusD_RagB"/>
    <property type="match status" value="1"/>
</dbReference>
<name>A0A2P8GBR4_9BACT</name>
<feature type="domain" description="RagB/SusD" evidence="6">
    <location>
        <begin position="317"/>
        <end position="638"/>
    </location>
</feature>
<sequence length="638" mass="72351">MKLLYTSFCITALLVLTTAGCRKYLDIVPDNVATIDNAFKMRADAEKYLFTCYNNLPQFGNEGADPGFLTGDEFATVYPVLGNINGSLYRIARGEQNIVSPIANYWDGKYFQALRECNIFLENIDKVRDLTDFEKKRWVAEVKFLKAYYHYTLVRMYGPIPIIKNNLPISASAEQVKVKRQHVDSVFNYTVSLIDEAAADLPVILPNEFSELGRITKPIALAIKAEILTTAASPLYNGNQNYANFRNKDNEALFSSTVSPAKWERAAQACREAITACEANGHRLYEFVPRSVTTKVSDSTQRLMSIRAAVTDKWNVELIWGASNSTGGGGRGFQSLSQARLSPFTGTIPNESIGSMLAPPLHIAEMFYSHNGVPIEEDKTYPYGTRFTALRKALKSERYYIKQGYTTVQLNFDREPRFYADLGFDGGIWFGQGKNDDDNTWVLEGKLGQTGGRQGASLYSVTGYWPKKLANYNNTINDPAQQYNVEGYPFPIMRLADLYLLYAEALNESNGPSAEVYGWIDKVRARAGLKGVVESWTKHSSKPSKFSSKEGLREIIQRERLIELVFEGKRFWDLRRWRVAENYLQRSVNGWDIAQREAINYYRVKPIYMSSFSLKDYFWPISENSLIVNPNLVQNPGW</sequence>
<dbReference type="InterPro" id="IPR011990">
    <property type="entry name" value="TPR-like_helical_dom_sf"/>
</dbReference>
<keyword evidence="5" id="KW-0998">Cell outer membrane</keyword>
<keyword evidence="3" id="KW-0732">Signal</keyword>
<dbReference type="InterPro" id="IPR012944">
    <property type="entry name" value="SusD_RagB_dom"/>
</dbReference>
<evidence type="ECO:0000313" key="8">
    <source>
        <dbReference type="EMBL" id="PSL31413.1"/>
    </source>
</evidence>
<proteinExistence type="inferred from homology"/>
<gene>
    <name evidence="8" type="ORF">CLV60_103279</name>
</gene>
<keyword evidence="4" id="KW-0472">Membrane</keyword>
<evidence type="ECO:0000259" key="6">
    <source>
        <dbReference type="Pfam" id="PF07980"/>
    </source>
</evidence>